<evidence type="ECO:0000256" key="1">
    <source>
        <dbReference type="ARBA" id="ARBA00000971"/>
    </source>
</evidence>
<comment type="caution">
    <text evidence="7">The sequence shown here is derived from an EMBL/GenBank/DDBJ whole genome shotgun (WGS) entry which is preliminary data.</text>
</comment>
<name>A0A2S7KVG2_9FLAO</name>
<keyword evidence="2 3" id="KW-0697">Rotamase</keyword>
<gene>
    <name evidence="7" type="ORF">BST83_05175</name>
</gene>
<dbReference type="SUPFAM" id="SSF54534">
    <property type="entry name" value="FKBP-like"/>
    <property type="match status" value="1"/>
</dbReference>
<dbReference type="EC" id="5.2.1.8" evidence="4"/>
<dbReference type="EMBL" id="MQUA01000013">
    <property type="protein sequence ID" value="PQB06617.1"/>
    <property type="molecule type" value="Genomic_DNA"/>
</dbReference>
<dbReference type="InterPro" id="IPR046357">
    <property type="entry name" value="PPIase_dom_sf"/>
</dbReference>
<comment type="similarity">
    <text evidence="4">Belongs to the FKBP-type PPIase family.</text>
</comment>
<dbReference type="Pfam" id="PF00254">
    <property type="entry name" value="FKBP_C"/>
    <property type="match status" value="1"/>
</dbReference>
<evidence type="ECO:0000259" key="6">
    <source>
        <dbReference type="PROSITE" id="PS50059"/>
    </source>
</evidence>
<dbReference type="Gene3D" id="3.10.50.40">
    <property type="match status" value="1"/>
</dbReference>
<dbReference type="Proteomes" id="UP000239522">
    <property type="component" value="Unassembled WGS sequence"/>
</dbReference>
<comment type="catalytic activity">
    <reaction evidence="1 3 4">
        <text>[protein]-peptidylproline (omega=180) = [protein]-peptidylproline (omega=0)</text>
        <dbReference type="Rhea" id="RHEA:16237"/>
        <dbReference type="Rhea" id="RHEA-COMP:10747"/>
        <dbReference type="Rhea" id="RHEA-COMP:10748"/>
        <dbReference type="ChEBI" id="CHEBI:83833"/>
        <dbReference type="ChEBI" id="CHEBI:83834"/>
        <dbReference type="EC" id="5.2.1.8"/>
    </reaction>
</comment>
<dbReference type="InterPro" id="IPR001179">
    <property type="entry name" value="PPIase_FKBP_dom"/>
</dbReference>
<dbReference type="PROSITE" id="PS50059">
    <property type="entry name" value="FKBP_PPIASE"/>
    <property type="match status" value="1"/>
</dbReference>
<feature type="domain" description="PPIase FKBP-type" evidence="6">
    <location>
        <begin position="110"/>
        <end position="210"/>
    </location>
</feature>
<feature type="region of interest" description="Disordered" evidence="5">
    <location>
        <begin position="217"/>
        <end position="293"/>
    </location>
</feature>
<keyword evidence="8" id="KW-1185">Reference proteome</keyword>
<dbReference type="AlphaFoldDB" id="A0A2S7KVG2"/>
<organism evidence="7 8">
    <name type="scientific">Polaribacter filamentus</name>
    <dbReference type="NCBI Taxonomy" id="53483"/>
    <lineage>
        <taxon>Bacteria</taxon>
        <taxon>Pseudomonadati</taxon>
        <taxon>Bacteroidota</taxon>
        <taxon>Flavobacteriia</taxon>
        <taxon>Flavobacteriales</taxon>
        <taxon>Flavobacteriaceae</taxon>
    </lineage>
</organism>
<dbReference type="PROSITE" id="PS51257">
    <property type="entry name" value="PROKAR_LIPOPROTEIN"/>
    <property type="match status" value="1"/>
</dbReference>
<dbReference type="GO" id="GO:0003755">
    <property type="term" value="F:peptidyl-prolyl cis-trans isomerase activity"/>
    <property type="evidence" value="ECO:0007669"/>
    <property type="project" value="UniProtKB-UniRule"/>
</dbReference>
<evidence type="ECO:0000256" key="3">
    <source>
        <dbReference type="PROSITE-ProRule" id="PRU00277"/>
    </source>
</evidence>
<sequence>MIKIKNIVAFIIFTTIISSCDNANIAIVDDFDYEAQALMDNDTLVQFLKNHYYDNTGEDIKDLVSGETALFDDSKLKSMDVKNNDIDYTLYYYTNREGSATVDKGNPTVMDSVYVKYNGQRIVNTDSISASFDKSNGIWFTLNSVIRGWTFGFTNFKGGNNTTNNGPITYENGGKGILFIPSGLAYGKTGSSSILGNECLLFYIDLYDLIQGTDHDNDGVASSNEDPDGDGDPRNDDTDLDGSPNYFDADDDADGVLTINEDANGDGNPANDFSDPSNPTLADYLNPLIKVKK</sequence>
<dbReference type="OrthoDB" id="1424215at2"/>
<evidence type="ECO:0000256" key="4">
    <source>
        <dbReference type="RuleBase" id="RU003915"/>
    </source>
</evidence>
<keyword evidence="3 4" id="KW-0413">Isomerase</keyword>
<protein>
    <recommendedName>
        <fullName evidence="4">Peptidyl-prolyl cis-trans isomerase</fullName>
        <ecNumber evidence="4">5.2.1.8</ecNumber>
    </recommendedName>
</protein>
<accession>A0A2S7KVG2</accession>
<evidence type="ECO:0000313" key="8">
    <source>
        <dbReference type="Proteomes" id="UP000239522"/>
    </source>
</evidence>
<evidence type="ECO:0000256" key="2">
    <source>
        <dbReference type="ARBA" id="ARBA00023110"/>
    </source>
</evidence>
<dbReference type="RefSeq" id="WP_104808868.1">
    <property type="nucleotide sequence ID" value="NZ_MQUA01000013.1"/>
</dbReference>
<evidence type="ECO:0000313" key="7">
    <source>
        <dbReference type="EMBL" id="PQB06617.1"/>
    </source>
</evidence>
<reference evidence="7 8" key="1">
    <citation type="submission" date="2016-11" db="EMBL/GenBank/DDBJ databases">
        <title>Trade-off between light-utilization and light-protection in marine flavobacteria.</title>
        <authorList>
            <person name="Kumagai Y."/>
        </authorList>
    </citation>
    <scope>NUCLEOTIDE SEQUENCE [LARGE SCALE GENOMIC DNA]</scope>
    <source>
        <strain evidence="7 8">ATCC 700397</strain>
    </source>
</reference>
<evidence type="ECO:0000256" key="5">
    <source>
        <dbReference type="SAM" id="MobiDB-lite"/>
    </source>
</evidence>
<proteinExistence type="inferred from homology"/>